<comment type="caution">
    <text evidence="3">The sequence shown here is derived from an EMBL/GenBank/DDBJ whole genome shotgun (WGS) entry which is preliminary data.</text>
</comment>
<evidence type="ECO:0008006" key="5">
    <source>
        <dbReference type="Google" id="ProtNLM"/>
    </source>
</evidence>
<proteinExistence type="predicted"/>
<evidence type="ECO:0000313" key="4">
    <source>
        <dbReference type="Proteomes" id="UP001501410"/>
    </source>
</evidence>
<evidence type="ECO:0000256" key="1">
    <source>
        <dbReference type="SAM" id="Coils"/>
    </source>
</evidence>
<reference evidence="4" key="1">
    <citation type="journal article" date="2019" name="Int. J. Syst. Evol. Microbiol.">
        <title>The Global Catalogue of Microorganisms (GCM) 10K type strain sequencing project: providing services to taxonomists for standard genome sequencing and annotation.</title>
        <authorList>
            <consortium name="The Broad Institute Genomics Platform"/>
            <consortium name="The Broad Institute Genome Sequencing Center for Infectious Disease"/>
            <person name="Wu L."/>
            <person name="Ma J."/>
        </authorList>
    </citation>
    <scope>NUCLEOTIDE SEQUENCE [LARGE SCALE GENOMIC DNA]</scope>
    <source>
        <strain evidence="4">JCM 31921</strain>
    </source>
</reference>
<dbReference type="InterPro" id="IPR050445">
    <property type="entry name" value="Bact_polysacc_biosynth/exp"/>
</dbReference>
<dbReference type="PANTHER" id="PTHR32309">
    <property type="entry name" value="TYROSINE-PROTEIN KINASE"/>
    <property type="match status" value="1"/>
</dbReference>
<protein>
    <recommendedName>
        <fullName evidence="5">Polysaccharide chain length determinant N-terminal domain-containing protein</fullName>
    </recommendedName>
</protein>
<dbReference type="PANTHER" id="PTHR32309:SF13">
    <property type="entry name" value="FERRIC ENTEROBACTIN TRANSPORT PROTEIN FEPE"/>
    <property type="match status" value="1"/>
</dbReference>
<keyword evidence="1" id="KW-0175">Coiled coil</keyword>
<organism evidence="3 4">
    <name type="scientific">Rurimicrobium arvi</name>
    <dbReference type="NCBI Taxonomy" id="2049916"/>
    <lineage>
        <taxon>Bacteria</taxon>
        <taxon>Pseudomonadati</taxon>
        <taxon>Bacteroidota</taxon>
        <taxon>Chitinophagia</taxon>
        <taxon>Chitinophagales</taxon>
        <taxon>Chitinophagaceae</taxon>
        <taxon>Rurimicrobium</taxon>
    </lineage>
</organism>
<feature type="transmembrane region" description="Helical" evidence="2">
    <location>
        <begin position="289"/>
        <end position="313"/>
    </location>
</feature>
<feature type="transmembrane region" description="Helical" evidence="2">
    <location>
        <begin position="22"/>
        <end position="40"/>
    </location>
</feature>
<dbReference type="RefSeq" id="WP_344822859.1">
    <property type="nucleotide sequence ID" value="NZ_BAABEZ010000004.1"/>
</dbReference>
<keyword evidence="2" id="KW-1133">Transmembrane helix</keyword>
<keyword evidence="2" id="KW-0472">Membrane</keyword>
<evidence type="ECO:0000256" key="2">
    <source>
        <dbReference type="SAM" id="Phobius"/>
    </source>
</evidence>
<accession>A0ABP8MHT2</accession>
<name>A0ABP8MHT2_9BACT</name>
<keyword evidence="4" id="KW-1185">Reference proteome</keyword>
<evidence type="ECO:0000313" key="3">
    <source>
        <dbReference type="EMBL" id="GAA4450921.1"/>
    </source>
</evidence>
<dbReference type="EMBL" id="BAABEZ010000004">
    <property type="protein sequence ID" value="GAA4450921.1"/>
    <property type="molecule type" value="Genomic_DNA"/>
</dbReference>
<feature type="coiled-coil region" evidence="1">
    <location>
        <begin position="177"/>
        <end position="204"/>
    </location>
</feature>
<gene>
    <name evidence="3" type="ORF">GCM10023092_07650</name>
</gene>
<dbReference type="Proteomes" id="UP001501410">
    <property type="component" value="Unassembled WGS sequence"/>
</dbReference>
<keyword evidence="2" id="KW-0812">Transmembrane</keyword>
<sequence length="317" mass="36411">MNNNPQNLLQHLLSVLISRRKFLLYVMLTATLIGAIICAFRPKQYIAETKFVLKNHLFADRTYLYSKDMRYINYYASEDDIERLVALEDADAVMNDLIGRLHLAAYYKTNLRKDPGYRKLRKKISGRVKIYHTPEKHAVLAFWDKNPQMAARIANEYLRLIEFHLRNNYNSVRNDAFGALKEKIHEEENQLNLLTDSLSALREQYGIYDIISPTRSNTVITNHYNGNGRKDFAKGLELIQNLESVKDRAVADLSDHLSLANQYEGGENVKDLSLIQIIKTAQPPLHASTLGYISTLLVCLFSGLAFGVIYVLVNERR</sequence>